<dbReference type="Pfam" id="PF00534">
    <property type="entry name" value="Glycos_transf_1"/>
    <property type="match status" value="1"/>
</dbReference>
<reference evidence="2" key="1">
    <citation type="journal article" date="2004" name="J. Bacteriol.">
        <title>Relationships of the Escherichia coli O157, O111, and O55 O-antigen gene clusters with those of Salmonella enterica and Citrobacter freundii, which express identical O antigens.</title>
        <authorList>
            <person name="Samuel G."/>
            <person name="Hogbin J.P."/>
            <person name="Wang L."/>
            <person name="Reeves P.R."/>
        </authorList>
    </citation>
    <scope>NUCLEOTIDE SEQUENCE</scope>
    <source>
        <strain evidence="2">M1972</strain>
    </source>
</reference>
<evidence type="ECO:0000313" key="2">
    <source>
        <dbReference type="EMBL" id="AAV34498.2"/>
    </source>
</evidence>
<dbReference type="CDD" id="cd03809">
    <property type="entry name" value="GT4_MtfB-like"/>
    <property type="match status" value="1"/>
</dbReference>
<dbReference type="SUPFAM" id="SSF53756">
    <property type="entry name" value="UDP-Glycosyltransferase/glycogen phosphorylase"/>
    <property type="match status" value="1"/>
</dbReference>
<dbReference type="GO" id="GO:0016757">
    <property type="term" value="F:glycosyltransferase activity"/>
    <property type="evidence" value="ECO:0007669"/>
    <property type="project" value="InterPro"/>
</dbReference>
<name>Q5UHD5_CITFR</name>
<organism evidence="2">
    <name type="scientific">Citrobacter freundii</name>
    <dbReference type="NCBI Taxonomy" id="546"/>
    <lineage>
        <taxon>Bacteria</taxon>
        <taxon>Pseudomonadati</taxon>
        <taxon>Pseudomonadota</taxon>
        <taxon>Gammaproteobacteria</taxon>
        <taxon>Enterobacterales</taxon>
        <taxon>Enterobacteriaceae</taxon>
        <taxon>Citrobacter</taxon>
        <taxon>Citrobacter freundii complex</taxon>
    </lineage>
</organism>
<dbReference type="PANTHER" id="PTHR46401">
    <property type="entry name" value="GLYCOSYLTRANSFERASE WBBK-RELATED"/>
    <property type="match status" value="1"/>
</dbReference>
<dbReference type="SMR" id="Q5UHD5"/>
<sequence length="404" mass="46065">MKITINTDGFNEWGGGVDFIKYLLLILSTKDDVFTDIIVPKDDFASLFRRNVFPIKNAIKSLGKGKFPRWVKKDGFDEGYYHNAFSGLVDKSKLTFINSNSNSYFDYHAKSDNDIIFPCMRVPTNSVCDSPWIGYIYDFQHCYYPSFFSAREIKKRELYFREMLSSANNVIVNANSVIADAKNFIGDFSADLHALPFSPCPQQIWLDDNSNLVDKYAISKDYFIVCNQFWKHKNHVVVFKAFKEYIKVNPEAYLVCTGGIQDYRFPEYFGELKALIQKLGISSKIKILGHIPKLEQVELIKKSIAVIQPTLFEGGPGGGATYDAVALGKKVILSDIDVNREVNCGDVIFFNPQDEYSLAKALFKAEEEKSVKENGDLMKLGLKRREKCADFIMSVIRKEIESRN</sequence>
<protein>
    <submittedName>
        <fullName evidence="2">Glycosyltransferase</fullName>
    </submittedName>
</protein>
<dbReference type="CAZy" id="GT4">
    <property type="family name" value="Glycosyltransferase Family 4"/>
</dbReference>
<dbReference type="Gene3D" id="3.40.50.2000">
    <property type="entry name" value="Glycogen Phosphorylase B"/>
    <property type="match status" value="1"/>
</dbReference>
<evidence type="ECO:0000259" key="1">
    <source>
        <dbReference type="Pfam" id="PF00534"/>
    </source>
</evidence>
<dbReference type="AlphaFoldDB" id="Q5UHD5"/>
<feature type="domain" description="Glycosyl transferase family 1" evidence="1">
    <location>
        <begin position="220"/>
        <end position="369"/>
    </location>
</feature>
<proteinExistence type="predicted"/>
<accession>Q5UHD5</accession>
<dbReference type="PANTHER" id="PTHR46401:SF8">
    <property type="entry name" value="BLL6006 PROTEIN"/>
    <property type="match status" value="1"/>
</dbReference>
<keyword evidence="2" id="KW-0808">Transferase</keyword>
<dbReference type="InterPro" id="IPR001296">
    <property type="entry name" value="Glyco_trans_1"/>
</dbReference>
<gene>
    <name evidence="2" type="primary">wbdP</name>
</gene>
<dbReference type="EMBL" id="AY730592">
    <property type="protein sequence ID" value="AAV34498.2"/>
    <property type="molecule type" value="Genomic_DNA"/>
</dbReference>